<reference evidence="1" key="1">
    <citation type="journal article" date="2021" name="ISME J.">
        <title>Genomic evolution of the class Acidithiobacillia: deep-branching Proteobacteria living in extreme acidic conditions.</title>
        <authorList>
            <person name="Moya-Beltran A."/>
            <person name="Beard S."/>
            <person name="Rojas-Villalobos C."/>
            <person name="Issotta F."/>
            <person name="Gallardo Y."/>
            <person name="Ulloa R."/>
            <person name="Giaveno A."/>
            <person name="Degli Esposti M."/>
            <person name="Johnson D.B."/>
            <person name="Quatrini R."/>
        </authorList>
    </citation>
    <scope>NUCLEOTIDE SEQUENCE</scope>
    <source>
        <strain evidence="1">VAN18-1</strain>
    </source>
</reference>
<comment type="caution">
    <text evidence="1">The sequence shown here is derived from an EMBL/GenBank/DDBJ whole genome shotgun (WGS) entry which is preliminary data.</text>
</comment>
<gene>
    <name evidence="1" type="ORF">HFQ13_13485</name>
</gene>
<name>A0AAE3CKW4_9PROT</name>
<dbReference type="EMBL" id="JAAXYO010000184">
    <property type="protein sequence ID" value="MBU2789199.1"/>
    <property type="molecule type" value="Genomic_DNA"/>
</dbReference>
<dbReference type="Proteomes" id="UP001197378">
    <property type="component" value="Unassembled WGS sequence"/>
</dbReference>
<organism evidence="1 2">
    <name type="scientific">Igneacidithiobacillus copahuensis</name>
    <dbReference type="NCBI Taxonomy" id="2724909"/>
    <lineage>
        <taxon>Bacteria</taxon>
        <taxon>Pseudomonadati</taxon>
        <taxon>Pseudomonadota</taxon>
        <taxon>Acidithiobacillia</taxon>
        <taxon>Acidithiobacillales</taxon>
        <taxon>Acidithiobacillaceae</taxon>
        <taxon>Igneacidithiobacillus</taxon>
    </lineage>
</organism>
<protein>
    <submittedName>
        <fullName evidence="1">Uncharacterized protein</fullName>
    </submittedName>
</protein>
<accession>A0AAE3CKW4</accession>
<evidence type="ECO:0000313" key="1">
    <source>
        <dbReference type="EMBL" id="MBU2789199.1"/>
    </source>
</evidence>
<sequence>MWDWFTGKGQGSEPRGAVVDAGVPPQARVDELPLPEPLFYLHLQGFGRLPDDPALHQALLQFATQAEFLRLLPRQSARSFLAEHPQPQIDENTLTAFFQVLFSEITRRMYVDAARQRPEAVGLRFTLAKAENASPVAQTIVSTDAHGLGAGVYPFTHVPENPDLGTENPFVIRILYRKDLEK</sequence>
<dbReference type="AlphaFoldDB" id="A0AAE3CKW4"/>
<evidence type="ECO:0000313" key="2">
    <source>
        <dbReference type="Proteomes" id="UP001197378"/>
    </source>
</evidence>
<keyword evidence="2" id="KW-1185">Reference proteome</keyword>
<proteinExistence type="predicted"/>